<name>A0A543G0W5_9FLAO</name>
<accession>A0A543G0W5</accession>
<dbReference type="InterPro" id="IPR001296">
    <property type="entry name" value="Glyco_trans_1"/>
</dbReference>
<feature type="domain" description="Glycosyl transferase family 1" evidence="1">
    <location>
        <begin position="182"/>
        <end position="340"/>
    </location>
</feature>
<dbReference type="SUPFAM" id="SSF53756">
    <property type="entry name" value="UDP-Glycosyltransferase/glycogen phosphorylase"/>
    <property type="match status" value="1"/>
</dbReference>
<dbReference type="GO" id="GO:0016757">
    <property type="term" value="F:glycosyltransferase activity"/>
    <property type="evidence" value="ECO:0007669"/>
    <property type="project" value="InterPro"/>
</dbReference>
<protein>
    <submittedName>
        <fullName evidence="2">Glycosyltransferase involved in cell wall biosynthesis</fullName>
    </submittedName>
</protein>
<dbReference type="Gene3D" id="3.40.50.2000">
    <property type="entry name" value="Glycogen Phosphorylase B"/>
    <property type="match status" value="2"/>
</dbReference>
<evidence type="ECO:0000313" key="3">
    <source>
        <dbReference type="Proteomes" id="UP000320773"/>
    </source>
</evidence>
<dbReference type="PANTHER" id="PTHR45947:SF3">
    <property type="entry name" value="SULFOQUINOVOSYL TRANSFERASE SQD2"/>
    <property type="match status" value="1"/>
</dbReference>
<organism evidence="2 3">
    <name type="scientific">Flavobacterium branchiophilum</name>
    <dbReference type="NCBI Taxonomy" id="55197"/>
    <lineage>
        <taxon>Bacteria</taxon>
        <taxon>Pseudomonadati</taxon>
        <taxon>Bacteroidota</taxon>
        <taxon>Flavobacteriia</taxon>
        <taxon>Flavobacteriales</taxon>
        <taxon>Flavobacteriaceae</taxon>
        <taxon>Flavobacterium</taxon>
    </lineage>
</organism>
<sequence length="366" mass="42344">MKIAYIVPSILDEGGVARILSIKTHYLITHLQYEIAILSQIESHETPFYTFHPDIEWVTIPFNKKAIKSIFVYYKYLNNWLVNYNPDLIVVCDNGLKSFLLPFLVKYPKPLLYEVHSTVSVDNLNGKKISHRIYNYFKNKYKHFGINQFSKVVLETPSAINDWKCSNATVIANPIWFSSAQKSELKNPLVIAVGRHVYEKGFDQLLSIWSQLIPKYPTWKLAIYGNESSDMDLKKRAKDLQIDNNVIFYNAVKNIQDAYINAAIFAMTSRFEAFGMVLIEAMECGLPCIAYNCPNGPKEIIQHQINGFLVQNSNEVSYLEFLEQLMVDESLRIKMGKESAKLAKKYELDQIMYQWHELFLSCCNKN</sequence>
<gene>
    <name evidence="2" type="ORF">BC670_0540</name>
</gene>
<comment type="caution">
    <text evidence="2">The sequence shown here is derived from an EMBL/GenBank/DDBJ whole genome shotgun (WGS) entry which is preliminary data.</text>
</comment>
<keyword evidence="2" id="KW-0808">Transferase</keyword>
<evidence type="ECO:0000259" key="1">
    <source>
        <dbReference type="Pfam" id="PF00534"/>
    </source>
</evidence>
<dbReference type="RefSeq" id="WP_165766297.1">
    <property type="nucleotide sequence ID" value="NZ_VFPJ01000001.1"/>
</dbReference>
<dbReference type="EMBL" id="VFPJ01000001">
    <property type="protein sequence ID" value="TQM39713.1"/>
    <property type="molecule type" value="Genomic_DNA"/>
</dbReference>
<dbReference type="Proteomes" id="UP000320773">
    <property type="component" value="Unassembled WGS sequence"/>
</dbReference>
<dbReference type="AlphaFoldDB" id="A0A543G0W5"/>
<dbReference type="InterPro" id="IPR050194">
    <property type="entry name" value="Glycosyltransferase_grp1"/>
</dbReference>
<dbReference type="Pfam" id="PF00534">
    <property type="entry name" value="Glycos_transf_1"/>
    <property type="match status" value="1"/>
</dbReference>
<dbReference type="PANTHER" id="PTHR45947">
    <property type="entry name" value="SULFOQUINOVOSYL TRANSFERASE SQD2"/>
    <property type="match status" value="1"/>
</dbReference>
<proteinExistence type="predicted"/>
<reference evidence="2 3" key="1">
    <citation type="submission" date="2019-06" db="EMBL/GenBank/DDBJ databases">
        <title>Genomic Encyclopedia of Archaeal and Bacterial Type Strains, Phase II (KMG-II): from individual species to whole genera.</title>
        <authorList>
            <person name="Goeker M."/>
        </authorList>
    </citation>
    <scope>NUCLEOTIDE SEQUENCE [LARGE SCALE GENOMIC DNA]</scope>
    <source>
        <strain evidence="2 3">DSM 24789</strain>
    </source>
</reference>
<evidence type="ECO:0000313" key="2">
    <source>
        <dbReference type="EMBL" id="TQM39713.1"/>
    </source>
</evidence>